<reference evidence="2 3" key="1">
    <citation type="submission" date="2019-06" db="EMBL/GenBank/DDBJ databases">
        <authorList>
            <person name="Lee I."/>
            <person name="Jang G.I."/>
            <person name="Hwang C.Y."/>
        </authorList>
    </citation>
    <scope>NUCLEOTIDE SEQUENCE [LARGE SCALE GENOMIC DNA]</scope>
    <source>
        <strain evidence="2 3">PAMC 28131</strain>
    </source>
</reference>
<comment type="caution">
    <text evidence="2">The sequence shown here is derived from an EMBL/GenBank/DDBJ whole genome shotgun (WGS) entry which is preliminary data.</text>
</comment>
<protein>
    <recommendedName>
        <fullName evidence="4">SH3-like domain-containing protein</fullName>
    </recommendedName>
</protein>
<evidence type="ECO:0000256" key="1">
    <source>
        <dbReference type="SAM" id="SignalP"/>
    </source>
</evidence>
<evidence type="ECO:0000313" key="2">
    <source>
        <dbReference type="EMBL" id="TPE58627.1"/>
    </source>
</evidence>
<dbReference type="OrthoDB" id="9810773at2"/>
<dbReference type="RefSeq" id="WP_140929479.1">
    <property type="nucleotide sequence ID" value="NZ_VFSU01000034.1"/>
</dbReference>
<dbReference type="EMBL" id="VFSU01000034">
    <property type="protein sequence ID" value="TPE58627.1"/>
    <property type="molecule type" value="Genomic_DNA"/>
</dbReference>
<name>A0A501XE74_9SPHN</name>
<dbReference type="Pfam" id="PF06347">
    <property type="entry name" value="SH3_4"/>
    <property type="match status" value="2"/>
</dbReference>
<dbReference type="Gene3D" id="2.30.30.40">
    <property type="entry name" value="SH3 Domains"/>
    <property type="match status" value="1"/>
</dbReference>
<evidence type="ECO:0000313" key="3">
    <source>
        <dbReference type="Proteomes" id="UP000319897"/>
    </source>
</evidence>
<sequence>MRILLPALILLAAPAAAQTAAAPATEAATPTNKDALKYRSGLPVPRFASLRAGRAYMRAGPGKEYPVTWVFVQPGTPLEVVSEWNVWRKVKDADGTEGWMDRAMLSTDRSIQITKQTRELRARPDLSAPIVLRAEPGVVMRVTMCADRWCRVEGQGRSGYLLREHGFGVYPNEPIG</sequence>
<dbReference type="Proteomes" id="UP000319897">
    <property type="component" value="Unassembled WGS sequence"/>
</dbReference>
<feature type="chain" id="PRO_5021405444" description="SH3-like domain-containing protein" evidence="1">
    <location>
        <begin position="18"/>
        <end position="176"/>
    </location>
</feature>
<proteinExistence type="predicted"/>
<accession>A0A501XE74</accession>
<keyword evidence="1" id="KW-0732">Signal</keyword>
<dbReference type="InterPro" id="IPR010466">
    <property type="entry name" value="DUF1058"/>
</dbReference>
<dbReference type="AlphaFoldDB" id="A0A501XE74"/>
<keyword evidence="3" id="KW-1185">Reference proteome</keyword>
<feature type="signal peptide" evidence="1">
    <location>
        <begin position="1"/>
        <end position="17"/>
    </location>
</feature>
<gene>
    <name evidence="2" type="ORF">FJQ54_16370</name>
</gene>
<evidence type="ECO:0008006" key="4">
    <source>
        <dbReference type="Google" id="ProtNLM"/>
    </source>
</evidence>
<organism evidence="2 3">
    <name type="scientific">Sandaracinobacter neustonicus</name>
    <dbReference type="NCBI Taxonomy" id="1715348"/>
    <lineage>
        <taxon>Bacteria</taxon>
        <taxon>Pseudomonadati</taxon>
        <taxon>Pseudomonadota</taxon>
        <taxon>Alphaproteobacteria</taxon>
        <taxon>Sphingomonadales</taxon>
        <taxon>Sphingosinicellaceae</taxon>
        <taxon>Sandaracinobacter</taxon>
    </lineage>
</organism>